<dbReference type="EMBL" id="MCOG01000104">
    <property type="protein sequence ID" value="ORY47534.1"/>
    <property type="molecule type" value="Genomic_DNA"/>
</dbReference>
<organism evidence="2 3">
    <name type="scientific">Neocallimastix californiae</name>
    <dbReference type="NCBI Taxonomy" id="1754190"/>
    <lineage>
        <taxon>Eukaryota</taxon>
        <taxon>Fungi</taxon>
        <taxon>Fungi incertae sedis</taxon>
        <taxon>Chytridiomycota</taxon>
        <taxon>Chytridiomycota incertae sedis</taxon>
        <taxon>Neocallimastigomycetes</taxon>
        <taxon>Neocallimastigales</taxon>
        <taxon>Neocallimastigaceae</taxon>
        <taxon>Neocallimastix</taxon>
    </lineage>
</organism>
<feature type="compositionally biased region" description="Acidic residues" evidence="1">
    <location>
        <begin position="320"/>
        <end position="335"/>
    </location>
</feature>
<feature type="region of interest" description="Disordered" evidence="1">
    <location>
        <begin position="267"/>
        <end position="398"/>
    </location>
</feature>
<feature type="compositionally biased region" description="Acidic residues" evidence="1">
    <location>
        <begin position="380"/>
        <end position="392"/>
    </location>
</feature>
<feature type="compositionally biased region" description="Basic and acidic residues" evidence="1">
    <location>
        <begin position="305"/>
        <end position="319"/>
    </location>
</feature>
<feature type="compositionally biased region" description="Acidic residues" evidence="1">
    <location>
        <begin position="267"/>
        <end position="304"/>
    </location>
</feature>
<comment type="caution">
    <text evidence="2">The sequence shown here is derived from an EMBL/GenBank/DDBJ whole genome shotgun (WGS) entry which is preliminary data.</text>
</comment>
<accession>A0A1Y2CL01</accession>
<proteinExistence type="predicted"/>
<dbReference type="Proteomes" id="UP000193920">
    <property type="component" value="Unassembled WGS sequence"/>
</dbReference>
<sequence length="530" mass="61581">MEKESKEKLIDKIIQTLLKFYENKGYIRKKRNTCSTVVYKEQVISQNKNEQYVDNLRDILRDVAELHFDEIEENLKFEYIRRILYKDNESKGGEVTKSYSFKGIIKGSELYVAKITKGSQYDKTIQDILKKINIEDENDEEKRRKMFKSNVTLESICKFKETTEINVTLNTNSNTKIETQDFNNEFSSWLNFYSCDEENNALEEIIFEEAEAENINEGIEIKEVEAEDENEGIEIEGIEIEAEAENENEGIENEGIEIEGIEIEEEAEAEDEDIEIEEEEEAEAESEDIEIEEEEAEAEDENEGIENKGIEIEQETRVEDENENEGIENEGIEIEQENRVEDENENENEGIENEQETRVEDENENENEGIENEQETRVEDENENENEGIENEQETRVEDENIIESMELEVNDRIGNMTDGTQFIGDILCYLNEGAVKLGAIYLENNEFYIKDNNGVVIGKIVTYIDTKCVITTKIVTCNGINHIVPRNVVGRIVLKGEGMFLLGVENNKIGEFYKFDNNQMLYLRIWTIY</sequence>
<evidence type="ECO:0000313" key="3">
    <source>
        <dbReference type="Proteomes" id="UP000193920"/>
    </source>
</evidence>
<keyword evidence="3" id="KW-1185">Reference proteome</keyword>
<evidence type="ECO:0000256" key="1">
    <source>
        <dbReference type="SAM" id="MobiDB-lite"/>
    </source>
</evidence>
<dbReference type="AlphaFoldDB" id="A0A1Y2CL01"/>
<reference evidence="2 3" key="1">
    <citation type="submission" date="2016-08" db="EMBL/GenBank/DDBJ databases">
        <title>A Parts List for Fungal Cellulosomes Revealed by Comparative Genomics.</title>
        <authorList>
            <consortium name="DOE Joint Genome Institute"/>
            <person name="Haitjema C.H."/>
            <person name="Gilmore S.P."/>
            <person name="Henske J.K."/>
            <person name="Solomon K.V."/>
            <person name="De Groot R."/>
            <person name="Kuo A."/>
            <person name="Mondo S.J."/>
            <person name="Salamov A.A."/>
            <person name="Labutti K."/>
            <person name="Zhao Z."/>
            <person name="Chiniquy J."/>
            <person name="Barry K."/>
            <person name="Brewer H.M."/>
            <person name="Purvine S.O."/>
            <person name="Wright A.T."/>
            <person name="Boxma B."/>
            <person name="Van Alen T."/>
            <person name="Hackstein J.H."/>
            <person name="Baker S.E."/>
            <person name="Grigoriev I.V."/>
            <person name="O'Malley M.A."/>
        </authorList>
    </citation>
    <scope>NUCLEOTIDE SEQUENCE [LARGE SCALE GENOMIC DNA]</scope>
    <source>
        <strain evidence="2 3">G1</strain>
    </source>
</reference>
<feature type="compositionally biased region" description="Acidic residues" evidence="1">
    <location>
        <begin position="342"/>
        <end position="354"/>
    </location>
</feature>
<gene>
    <name evidence="2" type="ORF">LY90DRAFT_671169</name>
</gene>
<protein>
    <submittedName>
        <fullName evidence="2">Uncharacterized protein</fullName>
    </submittedName>
</protein>
<feature type="compositionally biased region" description="Acidic residues" evidence="1">
    <location>
        <begin position="361"/>
        <end position="373"/>
    </location>
</feature>
<evidence type="ECO:0000313" key="2">
    <source>
        <dbReference type="EMBL" id="ORY47534.1"/>
    </source>
</evidence>
<name>A0A1Y2CL01_9FUNG</name>